<dbReference type="OrthoDB" id="6510177at2759"/>
<dbReference type="InterPro" id="IPR051697">
    <property type="entry name" value="Patched_domain-protein"/>
</dbReference>
<name>A0A7R9A1J3_9CRUS</name>
<protein>
    <submittedName>
        <fullName evidence="1">Uncharacterized protein</fullName>
    </submittedName>
</protein>
<dbReference type="PANTHER" id="PTHR10796:SF92">
    <property type="entry name" value="PATCHED-RELATED, ISOFORM A"/>
    <property type="match status" value="1"/>
</dbReference>
<dbReference type="GO" id="GO:0016020">
    <property type="term" value="C:membrane"/>
    <property type="evidence" value="ECO:0007669"/>
    <property type="project" value="TreeGrafter"/>
</dbReference>
<sequence length="215" mass="24880">MGANVIRELSLKVHTILENFFYKCGYHMASRPWAYIGLAFALVAACGPGMLLWKEENAENVEAWFQPDSYLYRTQMWMRENFPEGVRYENLILTGPNVLTPEFFKYMARLDKKIRLITKGGHSWEDVCARPDEFLEGKAAVKNRPKRTSDFSDFQRRSDFYDDLVPVVIAAKAVVGNEHSDWLWKMEHYGILLASCDDKLPLLASRCEHVDMSRS</sequence>
<evidence type="ECO:0000313" key="2">
    <source>
        <dbReference type="Proteomes" id="UP000677054"/>
    </source>
</evidence>
<dbReference type="Proteomes" id="UP000677054">
    <property type="component" value="Unassembled WGS sequence"/>
</dbReference>
<reference evidence="1" key="1">
    <citation type="submission" date="2020-11" db="EMBL/GenBank/DDBJ databases">
        <authorList>
            <person name="Tran Van P."/>
        </authorList>
    </citation>
    <scope>NUCLEOTIDE SEQUENCE</scope>
</reference>
<accession>A0A7R9A1J3</accession>
<organism evidence="1">
    <name type="scientific">Darwinula stevensoni</name>
    <dbReference type="NCBI Taxonomy" id="69355"/>
    <lineage>
        <taxon>Eukaryota</taxon>
        <taxon>Metazoa</taxon>
        <taxon>Ecdysozoa</taxon>
        <taxon>Arthropoda</taxon>
        <taxon>Crustacea</taxon>
        <taxon>Oligostraca</taxon>
        <taxon>Ostracoda</taxon>
        <taxon>Podocopa</taxon>
        <taxon>Podocopida</taxon>
        <taxon>Darwinulocopina</taxon>
        <taxon>Darwinuloidea</taxon>
        <taxon>Darwinulidae</taxon>
        <taxon>Darwinula</taxon>
    </lineage>
</organism>
<gene>
    <name evidence="1" type="ORF">DSTB1V02_LOCUS2602</name>
</gene>
<proteinExistence type="predicted"/>
<dbReference type="AlphaFoldDB" id="A0A7R9A1J3"/>
<keyword evidence="2" id="KW-1185">Reference proteome</keyword>
<evidence type="ECO:0000313" key="1">
    <source>
        <dbReference type="EMBL" id="CAD7242646.1"/>
    </source>
</evidence>
<dbReference type="PANTHER" id="PTHR10796">
    <property type="entry name" value="PATCHED-RELATED"/>
    <property type="match status" value="1"/>
</dbReference>
<dbReference type="EMBL" id="LR899815">
    <property type="protein sequence ID" value="CAD7242646.1"/>
    <property type="molecule type" value="Genomic_DNA"/>
</dbReference>
<dbReference type="EMBL" id="CAJPEV010000298">
    <property type="protein sequence ID" value="CAG0883648.1"/>
    <property type="molecule type" value="Genomic_DNA"/>
</dbReference>